<evidence type="ECO:0000256" key="1">
    <source>
        <dbReference type="ARBA" id="ARBA00009981"/>
    </source>
</evidence>
<organism evidence="2">
    <name type="scientific">Catillopecten margaritatus gill symbiont</name>
    <dbReference type="NCBI Taxonomy" id="3083288"/>
    <lineage>
        <taxon>Bacteria</taxon>
        <taxon>Pseudomonadati</taxon>
        <taxon>Pseudomonadota</taxon>
        <taxon>Gammaproteobacteria</taxon>
        <taxon>sulfur-oxidizing symbionts</taxon>
    </lineage>
</organism>
<dbReference type="EMBL" id="CP138327">
    <property type="protein sequence ID" value="WXU00631.1"/>
    <property type="molecule type" value="Genomic_DNA"/>
</dbReference>
<gene>
    <name evidence="2" type="ORF">Ctma_1357</name>
</gene>
<dbReference type="NCBIfam" id="TIGR01552">
    <property type="entry name" value="phd_fam"/>
    <property type="match status" value="1"/>
</dbReference>
<dbReference type="InterPro" id="IPR036165">
    <property type="entry name" value="YefM-like_sf"/>
</dbReference>
<evidence type="ECO:0000313" key="2">
    <source>
        <dbReference type="EMBL" id="WXU00631.1"/>
    </source>
</evidence>
<accession>A0AAU6PHW9</accession>
<proteinExistence type="inferred from homology"/>
<comment type="similarity">
    <text evidence="1">Belongs to the phD/YefM antitoxin family.</text>
</comment>
<reference evidence="2" key="1">
    <citation type="submission" date="2023-10" db="EMBL/GenBank/DDBJ databases">
        <title>The first scallop-associated chemosynthetic bacterial symbiont.</title>
        <authorList>
            <person name="Lin Y.-T."/>
            <person name="Sun J."/>
            <person name="Ip J.C.-H."/>
            <person name="He X."/>
            <person name="Gao Z.-M."/>
            <person name="Perez M."/>
            <person name="Xu T."/>
            <person name="Qian P.-Y."/>
            <person name="Qiu J.-W."/>
        </authorList>
    </citation>
    <scope>NUCLEOTIDE SEQUENCE</scope>
    <source>
        <strain evidence="2">Gill1</strain>
    </source>
</reference>
<dbReference type="SUPFAM" id="SSF143120">
    <property type="entry name" value="YefM-like"/>
    <property type="match status" value="1"/>
</dbReference>
<evidence type="ECO:0008006" key="3">
    <source>
        <dbReference type="Google" id="ProtNLM"/>
    </source>
</evidence>
<dbReference type="AlphaFoldDB" id="A0AAU6PHW9"/>
<sequence>MQKISSSHLKQNISFLQNALRSDVLVTKQSKPFVVVMDYQKYKMFENKVTPGLEDILLSIKNSFDDIEQGKTHPIENLWHQLDD</sequence>
<protein>
    <recommendedName>
        <fullName evidence="3">Antitoxin</fullName>
    </recommendedName>
</protein>
<name>A0AAU6PHW9_9GAMM</name>